<reference evidence="2 3" key="1">
    <citation type="journal article" date="2017" name="ISME J.">
        <title>Potential for microbial H2 and metal transformations associated with novel bacteria and archaea in deep terrestrial subsurface sediments.</title>
        <authorList>
            <person name="Hernsdorf A.W."/>
            <person name="Amano Y."/>
            <person name="Miyakawa K."/>
            <person name="Ise K."/>
            <person name="Suzuki Y."/>
            <person name="Anantharaman K."/>
            <person name="Probst A."/>
            <person name="Burstein D."/>
            <person name="Thomas B.C."/>
            <person name="Banfield J.F."/>
        </authorList>
    </citation>
    <scope>NUCLEOTIDE SEQUENCE [LARGE SCALE GENOMIC DNA]</scope>
    <source>
        <strain evidence="2">HGW-Falkowbacteria-1</strain>
    </source>
</reference>
<comment type="caution">
    <text evidence="2">The sequence shown here is derived from an EMBL/GenBank/DDBJ whole genome shotgun (WGS) entry which is preliminary data.</text>
</comment>
<evidence type="ECO:0000313" key="3">
    <source>
        <dbReference type="Proteomes" id="UP000233517"/>
    </source>
</evidence>
<dbReference type="AlphaFoldDB" id="A0A2N2E9E8"/>
<dbReference type="Gene3D" id="1.20.120.910">
    <property type="entry name" value="DksA, coiled-coil domain"/>
    <property type="match status" value="1"/>
</dbReference>
<name>A0A2N2E9E8_9BACT</name>
<dbReference type="SUPFAM" id="SSF57716">
    <property type="entry name" value="Glucocorticoid receptor-like (DNA-binding domain)"/>
    <property type="match status" value="1"/>
</dbReference>
<proteinExistence type="predicted"/>
<evidence type="ECO:0000256" key="1">
    <source>
        <dbReference type="PROSITE-ProRule" id="PRU00510"/>
    </source>
</evidence>
<organism evidence="2 3">
    <name type="scientific">Candidatus Falkowbacteria bacterium HGW-Falkowbacteria-1</name>
    <dbReference type="NCBI Taxonomy" id="2013768"/>
    <lineage>
        <taxon>Bacteria</taxon>
        <taxon>Candidatus Falkowiibacteriota</taxon>
    </lineage>
</organism>
<feature type="zinc finger region" description="dksA C4-type" evidence="1">
    <location>
        <begin position="80"/>
        <end position="104"/>
    </location>
</feature>
<dbReference type="PROSITE" id="PS51128">
    <property type="entry name" value="ZF_DKSA_2"/>
    <property type="match status" value="1"/>
</dbReference>
<protein>
    <submittedName>
        <fullName evidence="2">Uncharacterized protein</fullName>
    </submittedName>
</protein>
<accession>A0A2N2E9E8</accession>
<evidence type="ECO:0000313" key="2">
    <source>
        <dbReference type="EMBL" id="PKM91318.1"/>
    </source>
</evidence>
<sequence length="111" mass="12758">MDNTPTLTQSFIEEQKEKILGLLKEYNDPEKIKEALEGEKTNPEDGESPYMVYIREKQKNVVPILKTALEMIKLDRYGICLICGREIEMARLKSFPGATKCCQCMNINVKK</sequence>
<gene>
    <name evidence="2" type="ORF">CVU82_01825</name>
</gene>
<dbReference type="Proteomes" id="UP000233517">
    <property type="component" value="Unassembled WGS sequence"/>
</dbReference>
<dbReference type="EMBL" id="PHAI01000002">
    <property type="protein sequence ID" value="PKM91318.1"/>
    <property type="molecule type" value="Genomic_DNA"/>
</dbReference>